<dbReference type="GO" id="GO:0009086">
    <property type="term" value="P:methionine biosynthetic process"/>
    <property type="evidence" value="ECO:0007669"/>
    <property type="project" value="InterPro"/>
</dbReference>
<keyword evidence="1 4" id="KW-0489">Methyltransferase</keyword>
<dbReference type="GO" id="GO:0032259">
    <property type="term" value="P:methylation"/>
    <property type="evidence" value="ECO:0007669"/>
    <property type="project" value="UniProtKB-KW"/>
</dbReference>
<evidence type="ECO:0000256" key="1">
    <source>
        <dbReference type="ARBA" id="ARBA00022603"/>
    </source>
</evidence>
<dbReference type="PIRSF" id="PIRSF037505">
    <property type="entry name" value="Betaine_HMT"/>
    <property type="match status" value="1"/>
</dbReference>
<accession>A0A9X1NZJ4</accession>
<dbReference type="Proteomes" id="UP001139035">
    <property type="component" value="Unassembled WGS sequence"/>
</dbReference>
<evidence type="ECO:0000313" key="6">
    <source>
        <dbReference type="EMBL" id="MCE7026583.1"/>
    </source>
</evidence>
<dbReference type="EMBL" id="JAJUWU010000001">
    <property type="protein sequence ID" value="MCE7026583.1"/>
    <property type="molecule type" value="Genomic_DNA"/>
</dbReference>
<dbReference type="InterPro" id="IPR036589">
    <property type="entry name" value="HCY_dom_sf"/>
</dbReference>
<dbReference type="InterPro" id="IPR017226">
    <property type="entry name" value="BHMT-like"/>
</dbReference>
<dbReference type="GO" id="GO:0008168">
    <property type="term" value="F:methyltransferase activity"/>
    <property type="evidence" value="ECO:0007669"/>
    <property type="project" value="UniProtKB-UniRule"/>
</dbReference>
<sequence length="304" mass="31010">MAAMTMIVSPFSRLDDDSVLLADGAMGTNLLAAGLPAGVAPERWLTERPEAIAALHHAFVAAGSDVVLTCSFGANAPRLALWGAAMRTRELNRLAADLARRAVERASRPVLVAGSVGPTWRDAVSGYASAEDEAVGVFAEQIAGLKAGGIDFVWLETMVSAAEARAAARAAISVGLPYVATASFGAGGTTPAGLSAPQFAAVFEGLEVAPLAIGTNCCEGPDTTLACAAAMERLPGVRLAVKPNCGLPRSVGEDAVHPEGPGSMARFAKAAIERGATILGGCCGAEPAHVAAMRQVIDRHGRRS</sequence>
<dbReference type="RefSeq" id="WP_233717275.1">
    <property type="nucleotide sequence ID" value="NZ_JAJUWU010000001.1"/>
</dbReference>
<dbReference type="SUPFAM" id="SSF82282">
    <property type="entry name" value="Homocysteine S-methyltransferase"/>
    <property type="match status" value="1"/>
</dbReference>
<keyword evidence="3 4" id="KW-0862">Zinc</keyword>
<feature type="binding site" evidence="3 4">
    <location>
        <position position="282"/>
    </location>
    <ligand>
        <name>Zn(2+)</name>
        <dbReference type="ChEBI" id="CHEBI:29105"/>
    </ligand>
</feature>
<evidence type="ECO:0000256" key="2">
    <source>
        <dbReference type="ARBA" id="ARBA00022679"/>
    </source>
</evidence>
<feature type="binding site" evidence="3 4">
    <location>
        <position position="283"/>
    </location>
    <ligand>
        <name>Zn(2+)</name>
        <dbReference type="ChEBI" id="CHEBI:29105"/>
    </ligand>
</feature>
<dbReference type="AlphaFoldDB" id="A0A9X1NZJ4"/>
<comment type="cofactor">
    <cofactor evidence="3">
        <name>Zn(2+)</name>
        <dbReference type="ChEBI" id="CHEBI:29105"/>
    </cofactor>
    <text evidence="3">Binds 1 zinc ion per subunit.</text>
</comment>
<evidence type="ECO:0000313" key="7">
    <source>
        <dbReference type="Proteomes" id="UP001139035"/>
    </source>
</evidence>
<evidence type="ECO:0000256" key="4">
    <source>
        <dbReference type="PROSITE-ProRule" id="PRU00333"/>
    </source>
</evidence>
<keyword evidence="3 4" id="KW-0479">Metal-binding</keyword>
<evidence type="ECO:0000259" key="5">
    <source>
        <dbReference type="PROSITE" id="PS50970"/>
    </source>
</evidence>
<name>A0A9X1NZJ4_9HYPH</name>
<dbReference type="PROSITE" id="PS50970">
    <property type="entry name" value="HCY"/>
    <property type="match status" value="1"/>
</dbReference>
<feature type="domain" description="Hcy-binding" evidence="5">
    <location>
        <begin position="8"/>
        <end position="297"/>
    </location>
</feature>
<proteinExistence type="predicted"/>
<dbReference type="InterPro" id="IPR003726">
    <property type="entry name" value="HCY_dom"/>
</dbReference>
<evidence type="ECO:0000256" key="3">
    <source>
        <dbReference type="PIRSR" id="PIRSR037505-2"/>
    </source>
</evidence>
<dbReference type="Gene3D" id="3.20.20.330">
    <property type="entry name" value="Homocysteine-binding-like domain"/>
    <property type="match status" value="1"/>
</dbReference>
<feature type="binding site" evidence="3 4">
    <location>
        <position position="217"/>
    </location>
    <ligand>
        <name>Zn(2+)</name>
        <dbReference type="ChEBI" id="CHEBI:29105"/>
    </ligand>
</feature>
<reference evidence="6" key="1">
    <citation type="submission" date="2022-01" db="EMBL/GenBank/DDBJ databases">
        <title>Jiella avicenniae sp. nov., a novel endophytic bacterium isolated from bark of Avicennia marina.</title>
        <authorList>
            <person name="Tuo L."/>
        </authorList>
    </citation>
    <scope>NUCLEOTIDE SEQUENCE</scope>
    <source>
        <strain evidence="6">CBK1P-4</strain>
    </source>
</reference>
<dbReference type="Pfam" id="PF02574">
    <property type="entry name" value="S-methyl_trans"/>
    <property type="match status" value="1"/>
</dbReference>
<gene>
    <name evidence="6" type="ORF">LZD57_01145</name>
</gene>
<keyword evidence="7" id="KW-1185">Reference proteome</keyword>
<organism evidence="6 7">
    <name type="scientific">Jiella avicenniae</name>
    <dbReference type="NCBI Taxonomy" id="2907202"/>
    <lineage>
        <taxon>Bacteria</taxon>
        <taxon>Pseudomonadati</taxon>
        <taxon>Pseudomonadota</taxon>
        <taxon>Alphaproteobacteria</taxon>
        <taxon>Hyphomicrobiales</taxon>
        <taxon>Aurantimonadaceae</taxon>
        <taxon>Jiella</taxon>
    </lineage>
</organism>
<comment type="caution">
    <text evidence="6">The sequence shown here is derived from an EMBL/GenBank/DDBJ whole genome shotgun (WGS) entry which is preliminary data.</text>
</comment>
<dbReference type="GO" id="GO:0008270">
    <property type="term" value="F:zinc ion binding"/>
    <property type="evidence" value="ECO:0007669"/>
    <property type="project" value="InterPro"/>
</dbReference>
<dbReference type="PANTHER" id="PTHR11103">
    <property type="entry name" value="SLR1189 PROTEIN"/>
    <property type="match status" value="1"/>
</dbReference>
<dbReference type="PANTHER" id="PTHR11103:SF18">
    <property type="entry name" value="SLR1189 PROTEIN"/>
    <property type="match status" value="1"/>
</dbReference>
<protein>
    <submittedName>
        <fullName evidence="6">Homocysteine S-methyltransferase family protein</fullName>
    </submittedName>
</protein>
<keyword evidence="2 4" id="KW-0808">Transferase</keyword>